<feature type="domain" description="AAA" evidence="1">
    <location>
        <begin position="180"/>
        <end position="359"/>
    </location>
</feature>
<dbReference type="CDD" id="cd02042">
    <property type="entry name" value="ParAB_family"/>
    <property type="match status" value="1"/>
</dbReference>
<dbReference type="Pfam" id="PF13614">
    <property type="entry name" value="AAA_31"/>
    <property type="match status" value="1"/>
</dbReference>
<reference evidence="2 3" key="1">
    <citation type="submission" date="2024-09" db="EMBL/GenBank/DDBJ databases">
        <title>Floridaenema gen nov. (Aerosakkonemataceae, Aerosakkonematales ord. nov., Cyanobacteria) from benthic tropical and subtropical fresh waters, with the description of four new species.</title>
        <authorList>
            <person name="Moretto J.A."/>
            <person name="Berthold D.E."/>
            <person name="Lefler F.W."/>
            <person name="Huang I.-S."/>
            <person name="Laughinghouse H. IV."/>
        </authorList>
    </citation>
    <scope>NUCLEOTIDE SEQUENCE [LARGE SCALE GENOMIC DNA]</scope>
    <source>
        <strain evidence="2 3">BLCC-F50</strain>
    </source>
</reference>
<evidence type="ECO:0000313" key="3">
    <source>
        <dbReference type="Proteomes" id="UP001576784"/>
    </source>
</evidence>
<comment type="caution">
    <text evidence="2">The sequence shown here is derived from an EMBL/GenBank/DDBJ whole genome shotgun (WGS) entry which is preliminary data.</text>
</comment>
<dbReference type="Proteomes" id="UP001576784">
    <property type="component" value="Unassembled WGS sequence"/>
</dbReference>
<dbReference type="PANTHER" id="PTHR13696:SF99">
    <property type="entry name" value="COBYRINIC ACID AC-DIAMIDE SYNTHASE"/>
    <property type="match status" value="1"/>
</dbReference>
<dbReference type="PANTHER" id="PTHR13696">
    <property type="entry name" value="P-LOOP CONTAINING NUCLEOSIDE TRIPHOSPHATE HYDROLASE"/>
    <property type="match status" value="1"/>
</dbReference>
<organism evidence="2 3">
    <name type="scientific">Floridaenema flaviceps BLCC-F50</name>
    <dbReference type="NCBI Taxonomy" id="3153642"/>
    <lineage>
        <taxon>Bacteria</taxon>
        <taxon>Bacillati</taxon>
        <taxon>Cyanobacteriota</taxon>
        <taxon>Cyanophyceae</taxon>
        <taxon>Oscillatoriophycideae</taxon>
        <taxon>Aerosakkonematales</taxon>
        <taxon>Aerosakkonemataceae</taxon>
        <taxon>Floridanema</taxon>
        <taxon>Floridanema flaviceps</taxon>
    </lineage>
</organism>
<dbReference type="InterPro" id="IPR025669">
    <property type="entry name" value="AAA_dom"/>
</dbReference>
<sequence>MSFNPQLCRNESEVESKLIVNYLLPKLGYTPDTWHQEVAFGRIRLDFLAFAIQKIPFVLDADSPLGVVMEAKHPQQKLDKHIPRLKRYLISLNLRYALLTNAKEIRIYERFNDDIQLIYQCSGEALDSHIDEIKSLIGRGSLKEKPTEVPSVIIKSQDEQIKPTVQISKPNSENPRKNTMKTIAVYHNKGGVGKTTTVVNLAAALSKKGKRVLVIDLDSQANTTFATGLVKFDDEEMDDIRNNHILHVLQLEDSFSIPEVARKSQFSNPTIDVIPSHITLMEFEYELNNLDYSRLMLIKKLAAVNDKYDIVLIDTPPSLNFFARIALITADYLIIPSDLKPFANQGLNNVKELIKQVNGYRKMVNREHIQILGVLACKISTNSRFIEYSLPRRREIIPNRYALNLLDTVIYERDDLAKCAEKVQIIGEMEIADPISVLDFKPDSLASQEFELLAIEVLQKIGMAV</sequence>
<dbReference type="SUPFAM" id="SSF52540">
    <property type="entry name" value="P-loop containing nucleoside triphosphate hydrolases"/>
    <property type="match status" value="1"/>
</dbReference>
<evidence type="ECO:0000313" key="2">
    <source>
        <dbReference type="EMBL" id="MFB2898321.1"/>
    </source>
</evidence>
<accession>A0ABV4Y2Y9</accession>
<name>A0ABV4Y2Y9_9CYAN</name>
<dbReference type="Gene3D" id="3.40.50.300">
    <property type="entry name" value="P-loop containing nucleotide triphosphate hydrolases"/>
    <property type="match status" value="1"/>
</dbReference>
<gene>
    <name evidence="2" type="ORF">ACE1CI_35845</name>
</gene>
<proteinExistence type="predicted"/>
<dbReference type="RefSeq" id="WP_413267921.1">
    <property type="nucleotide sequence ID" value="NZ_JBHFNR010000286.1"/>
</dbReference>
<dbReference type="InterPro" id="IPR050678">
    <property type="entry name" value="DNA_Partitioning_ATPase"/>
</dbReference>
<protein>
    <submittedName>
        <fullName evidence="2">AAA family ATPase</fullName>
    </submittedName>
</protein>
<evidence type="ECO:0000259" key="1">
    <source>
        <dbReference type="Pfam" id="PF13614"/>
    </source>
</evidence>
<keyword evidence="3" id="KW-1185">Reference proteome</keyword>
<dbReference type="EMBL" id="JBHFNR010000286">
    <property type="protein sequence ID" value="MFB2898321.1"/>
    <property type="molecule type" value="Genomic_DNA"/>
</dbReference>
<dbReference type="InterPro" id="IPR027417">
    <property type="entry name" value="P-loop_NTPase"/>
</dbReference>